<dbReference type="EMBL" id="MT142518">
    <property type="protein sequence ID" value="QJA83803.1"/>
    <property type="molecule type" value="Genomic_DNA"/>
</dbReference>
<name>A0A6M3J6M4_9ZZZZ</name>
<reference evidence="1" key="1">
    <citation type="submission" date="2020-03" db="EMBL/GenBank/DDBJ databases">
        <title>The deep terrestrial virosphere.</title>
        <authorList>
            <person name="Holmfeldt K."/>
            <person name="Nilsson E."/>
            <person name="Simone D."/>
            <person name="Lopez-Fernandez M."/>
            <person name="Wu X."/>
            <person name="de Brujin I."/>
            <person name="Lundin D."/>
            <person name="Andersson A."/>
            <person name="Bertilsson S."/>
            <person name="Dopson M."/>
        </authorList>
    </citation>
    <scope>NUCLEOTIDE SEQUENCE</scope>
    <source>
        <strain evidence="2">MM415A00252</strain>
        <strain evidence="1">MM415B00400</strain>
    </source>
</reference>
<protein>
    <submittedName>
        <fullName evidence="1">Uncharacterized protein</fullName>
    </submittedName>
</protein>
<evidence type="ECO:0000313" key="2">
    <source>
        <dbReference type="EMBL" id="QJA83803.1"/>
    </source>
</evidence>
<sequence length="61" mass="6871">MPTPNINETEADYIARCVPIVMAEGKTQDQALGQCYGMYRQQAEGARKAKVHETMQKERPS</sequence>
<proteinExistence type="predicted"/>
<gene>
    <name evidence="2" type="ORF">MM415A00252_0024</name>
    <name evidence="1" type="ORF">MM415B00400_0019</name>
</gene>
<evidence type="ECO:0000313" key="1">
    <source>
        <dbReference type="EMBL" id="QJA65364.1"/>
    </source>
</evidence>
<organism evidence="1">
    <name type="scientific">viral metagenome</name>
    <dbReference type="NCBI Taxonomy" id="1070528"/>
    <lineage>
        <taxon>unclassified sequences</taxon>
        <taxon>metagenomes</taxon>
        <taxon>organismal metagenomes</taxon>
    </lineage>
</organism>
<dbReference type="EMBL" id="MT141537">
    <property type="protein sequence ID" value="QJA65364.1"/>
    <property type="molecule type" value="Genomic_DNA"/>
</dbReference>
<dbReference type="AlphaFoldDB" id="A0A6M3J6M4"/>
<accession>A0A6M3J6M4</accession>